<evidence type="ECO:0000313" key="2">
    <source>
        <dbReference type="EMBL" id="KNF08461.1"/>
    </source>
</evidence>
<dbReference type="RefSeq" id="WP_050355287.1">
    <property type="nucleotide sequence ID" value="NZ_LGSS01000007.1"/>
</dbReference>
<dbReference type="EMBL" id="LGSS01000007">
    <property type="protein sequence ID" value="KNF08461.1"/>
    <property type="molecule type" value="Genomic_DNA"/>
</dbReference>
<dbReference type="Proteomes" id="UP000037267">
    <property type="component" value="Unassembled WGS sequence"/>
</dbReference>
<keyword evidence="1" id="KW-0812">Transmembrane</keyword>
<reference evidence="3" key="1">
    <citation type="submission" date="2015-07" db="EMBL/GenBank/DDBJ databases">
        <title>Draft genome sequence of the purine-degrading Gottschalkia purinilyticum DSM 1384 (formerly Clostridium purinilyticum).</title>
        <authorList>
            <person name="Poehlein A."/>
            <person name="Schiel-Bengelsdorf B."/>
            <person name="Bengelsdorf F.R."/>
            <person name="Daniel R."/>
            <person name="Duerre P."/>
        </authorList>
    </citation>
    <scope>NUCLEOTIDE SEQUENCE [LARGE SCALE GENOMIC DNA]</scope>
    <source>
        <strain evidence="3">DSM 1384</strain>
    </source>
</reference>
<gene>
    <name evidence="2" type="ORF">CLPU_7c00890</name>
</gene>
<evidence type="ECO:0000313" key="3">
    <source>
        <dbReference type="Proteomes" id="UP000037267"/>
    </source>
</evidence>
<feature type="transmembrane region" description="Helical" evidence="1">
    <location>
        <begin position="45"/>
        <end position="70"/>
    </location>
</feature>
<dbReference type="PATRIC" id="fig|1503.3.peg.3076"/>
<accession>A0A0L0WAF2</accession>
<organism evidence="2 3">
    <name type="scientific">Gottschalkia purinilytica</name>
    <name type="common">Clostridium purinilyticum</name>
    <dbReference type="NCBI Taxonomy" id="1503"/>
    <lineage>
        <taxon>Bacteria</taxon>
        <taxon>Bacillati</taxon>
        <taxon>Bacillota</taxon>
        <taxon>Tissierellia</taxon>
        <taxon>Tissierellales</taxon>
        <taxon>Gottschalkiaceae</taxon>
        <taxon>Gottschalkia</taxon>
    </lineage>
</organism>
<protein>
    <submittedName>
        <fullName evidence="2">Uncharacterized protein</fullName>
    </submittedName>
</protein>
<feature type="transmembrane region" description="Helical" evidence="1">
    <location>
        <begin position="6"/>
        <end position="33"/>
    </location>
</feature>
<feature type="transmembrane region" description="Helical" evidence="1">
    <location>
        <begin position="138"/>
        <end position="156"/>
    </location>
</feature>
<keyword evidence="3" id="KW-1185">Reference proteome</keyword>
<keyword evidence="1" id="KW-0472">Membrane</keyword>
<evidence type="ECO:0000256" key="1">
    <source>
        <dbReference type="SAM" id="Phobius"/>
    </source>
</evidence>
<dbReference type="OrthoDB" id="1906856at2"/>
<sequence>MKKMNIGRFICIGGILTTIAVLFQSAPVFLPAIGLALSPLSTIPIAIAAVSNISLGFTVFFSSALILVIVSAQETIILLSTTGLLGIVIGTLLYRKGIIISILFSSIALSLGMIFLTYIVGISAFVNLTSPLSTPLTFLIFFLFSLVYASIWNICLRKFMNYLIKIKLIS</sequence>
<dbReference type="AlphaFoldDB" id="A0A0L0WAF2"/>
<name>A0A0L0WAF2_GOTPU</name>
<feature type="transmembrane region" description="Helical" evidence="1">
    <location>
        <begin position="76"/>
        <end position="94"/>
    </location>
</feature>
<comment type="caution">
    <text evidence="2">The sequence shown here is derived from an EMBL/GenBank/DDBJ whole genome shotgun (WGS) entry which is preliminary data.</text>
</comment>
<keyword evidence="1" id="KW-1133">Transmembrane helix</keyword>
<feature type="transmembrane region" description="Helical" evidence="1">
    <location>
        <begin position="101"/>
        <end position="126"/>
    </location>
</feature>
<proteinExistence type="predicted"/>